<sequence length="521" mass="57111">MDPATATAGLTIPIIISKPLQFDVVPQKGTVGMNNAVCTPQVPDHNRFGLLAFFRSFRFLTGLSGLASLVVFSLCLAAFSSLSWGGANKKILNLGLDEATPLKYQRGVDTVFISNPEIADYQVVRGNQLIVYGKKVGSTSLVVMDDKGDIIDNKTLVVNKSLAHIRQQIALRFPKQDVDLTNLGDQVVLTGVVPSEEMKQNIYYLVGELLGKDYEDYKINWDLGSQELEIDFLTRRRFEGLVNNIEVAEVKQVNVKITVAEVSSTFMQQVGIKWGGVSAGDGGQATFLGNGQFLTFPLRGISSADIARYISAVDDDGMGQVLAEPNLSVISGENASFLAGGEMPIVTYIDDKYNVEYKEFGIRLEVAAKVLSDDKIKLSMMPEVSAIDSTYSDSKLSIPTFKTRRARTTIQLGDGESFVLGGLLNTEERDALSKIPLVGDLPVLGALFRHTTNDRRKTELVIVATVSLVQPVPTGSVQIPHMKRTNTLLRYFRLDRPGWDPRKSNSYQEVQTILQAGGFKS</sequence>
<protein>
    <submittedName>
        <fullName evidence="5">Pilus assembly protein N-terminal domain-containing protein</fullName>
    </submittedName>
</protein>
<dbReference type="EMBL" id="JAMFLX010000025">
    <property type="protein sequence ID" value="MCL6271456.1"/>
    <property type="molecule type" value="Genomic_DNA"/>
</dbReference>
<dbReference type="InterPro" id="IPR004846">
    <property type="entry name" value="T2SS/T3SS_dom"/>
</dbReference>
<keyword evidence="6" id="KW-1185">Reference proteome</keyword>
<gene>
    <name evidence="5" type="ORF">M3P05_16160</name>
</gene>
<evidence type="ECO:0000259" key="4">
    <source>
        <dbReference type="Pfam" id="PF13629"/>
    </source>
</evidence>
<evidence type="ECO:0000259" key="3">
    <source>
        <dbReference type="Pfam" id="PF00263"/>
    </source>
</evidence>
<proteinExistence type="inferred from homology"/>
<feature type="domain" description="Type II/III secretion system secretin-like" evidence="3">
    <location>
        <begin position="313"/>
        <end position="469"/>
    </location>
</feature>
<dbReference type="PANTHER" id="PTHR30332:SF17">
    <property type="entry name" value="TYPE IV PILIATION SYSTEM PROTEIN DR_0774-RELATED"/>
    <property type="match status" value="1"/>
</dbReference>
<evidence type="ECO:0000313" key="6">
    <source>
        <dbReference type="Proteomes" id="UP001203338"/>
    </source>
</evidence>
<reference evidence="5 6" key="1">
    <citation type="submission" date="2022-05" db="EMBL/GenBank/DDBJ databases">
        <authorList>
            <person name="Park J.-S."/>
        </authorList>
    </citation>
    <scope>NUCLEOTIDE SEQUENCE [LARGE SCALE GENOMIC DNA]</scope>
    <source>
        <strain evidence="5 6">2012CJ34-2</strain>
    </source>
</reference>
<dbReference type="RefSeq" id="WP_249701069.1">
    <property type="nucleotide sequence ID" value="NZ_JAMFLX010000025.1"/>
</dbReference>
<dbReference type="PANTHER" id="PTHR30332">
    <property type="entry name" value="PROBABLE GENERAL SECRETION PATHWAY PROTEIN D"/>
    <property type="match status" value="1"/>
</dbReference>
<keyword evidence="2" id="KW-0472">Membrane</keyword>
<evidence type="ECO:0000313" key="5">
    <source>
        <dbReference type="EMBL" id="MCL6271456.1"/>
    </source>
</evidence>
<feature type="transmembrane region" description="Helical" evidence="2">
    <location>
        <begin position="57"/>
        <end position="79"/>
    </location>
</feature>
<comment type="similarity">
    <text evidence="1">Belongs to the bacterial secretin family.</text>
</comment>
<dbReference type="Pfam" id="PF00263">
    <property type="entry name" value="Secretin"/>
    <property type="match status" value="1"/>
</dbReference>
<name>A0ABT0PJP7_9GAMM</name>
<organism evidence="5 6">
    <name type="scientific">Parendozoicomonas callyspongiae</name>
    <dbReference type="NCBI Taxonomy" id="2942213"/>
    <lineage>
        <taxon>Bacteria</taxon>
        <taxon>Pseudomonadati</taxon>
        <taxon>Pseudomonadota</taxon>
        <taxon>Gammaproteobacteria</taxon>
        <taxon>Oceanospirillales</taxon>
        <taxon>Endozoicomonadaceae</taxon>
        <taxon>Parendozoicomonas</taxon>
    </lineage>
</organism>
<dbReference type="InterPro" id="IPR050810">
    <property type="entry name" value="Bact_Secretion_Sys_Channel"/>
</dbReference>
<keyword evidence="2" id="KW-1133">Transmembrane helix</keyword>
<dbReference type="Proteomes" id="UP001203338">
    <property type="component" value="Unassembled WGS sequence"/>
</dbReference>
<keyword evidence="2" id="KW-0812">Transmembrane</keyword>
<evidence type="ECO:0000256" key="2">
    <source>
        <dbReference type="SAM" id="Phobius"/>
    </source>
</evidence>
<dbReference type="PRINTS" id="PR00811">
    <property type="entry name" value="BCTERIALGSPD"/>
</dbReference>
<comment type="caution">
    <text evidence="5">The sequence shown here is derived from an EMBL/GenBank/DDBJ whole genome shotgun (WGS) entry which is preliminary data.</text>
</comment>
<accession>A0ABT0PJP7</accession>
<dbReference type="InterPro" id="IPR032789">
    <property type="entry name" value="T2SS-T3SS_pil_N"/>
</dbReference>
<dbReference type="InterPro" id="IPR001775">
    <property type="entry name" value="GspD/PilQ"/>
</dbReference>
<evidence type="ECO:0000256" key="1">
    <source>
        <dbReference type="RuleBase" id="RU004003"/>
    </source>
</evidence>
<dbReference type="Pfam" id="PF13629">
    <property type="entry name" value="T2SS-T3SS_pil_N"/>
    <property type="match status" value="1"/>
</dbReference>
<feature type="domain" description="Pilus formation protein N-terminal" evidence="4">
    <location>
        <begin position="90"/>
        <end position="158"/>
    </location>
</feature>